<dbReference type="AlphaFoldDB" id="A0A9D2KDA3"/>
<dbReference type="NCBIfam" id="NF008911">
    <property type="entry name" value="PRK12275.1-2"/>
    <property type="match status" value="1"/>
</dbReference>
<dbReference type="InterPro" id="IPR036583">
    <property type="entry name" value="23S_rRNA_IVS_sf"/>
</dbReference>
<evidence type="ECO:0000313" key="1">
    <source>
        <dbReference type="EMBL" id="HIZ90607.1"/>
    </source>
</evidence>
<gene>
    <name evidence="1" type="ORF">H9807_00570</name>
</gene>
<reference evidence="1" key="2">
    <citation type="submission" date="2021-04" db="EMBL/GenBank/DDBJ databases">
        <authorList>
            <person name="Gilroy R."/>
        </authorList>
    </citation>
    <scope>NUCLEOTIDE SEQUENCE</scope>
    <source>
        <strain evidence="1">CHK118-2852</strain>
    </source>
</reference>
<sequence length="121" mass="13716">MKTHKDLLVWKKGIDLVEQIYKFTKQFPKEELYGITNQMRRCAVSIPANIAEGSGRKNKAEFIQFLHIALGSASELETHLIISQRLGFLSINSYDEIMNALNEIIKMICGLINSLNSTRSS</sequence>
<dbReference type="PANTHER" id="PTHR38471">
    <property type="entry name" value="FOUR HELIX BUNDLE PROTEIN"/>
    <property type="match status" value="1"/>
</dbReference>
<dbReference type="InterPro" id="IPR012657">
    <property type="entry name" value="23S_rRNA-intervening_sequence"/>
</dbReference>
<dbReference type="CDD" id="cd16377">
    <property type="entry name" value="23S_rRNA_IVP_like"/>
    <property type="match status" value="1"/>
</dbReference>
<dbReference type="EMBL" id="DXAV01000008">
    <property type="protein sequence ID" value="HIZ90607.1"/>
    <property type="molecule type" value="Genomic_DNA"/>
</dbReference>
<evidence type="ECO:0000313" key="2">
    <source>
        <dbReference type="Proteomes" id="UP000824108"/>
    </source>
</evidence>
<dbReference type="Pfam" id="PF05635">
    <property type="entry name" value="23S_rRNA_IVP"/>
    <property type="match status" value="1"/>
</dbReference>
<dbReference type="PANTHER" id="PTHR38471:SF2">
    <property type="entry name" value="FOUR HELIX BUNDLE PROTEIN"/>
    <property type="match status" value="1"/>
</dbReference>
<dbReference type="Gene3D" id="1.20.1440.60">
    <property type="entry name" value="23S rRNA-intervening sequence"/>
    <property type="match status" value="1"/>
</dbReference>
<organism evidence="1 2">
    <name type="scientific">Candidatus Bacteroides merdavium</name>
    <dbReference type="NCBI Taxonomy" id="2838472"/>
    <lineage>
        <taxon>Bacteria</taxon>
        <taxon>Pseudomonadati</taxon>
        <taxon>Bacteroidota</taxon>
        <taxon>Bacteroidia</taxon>
        <taxon>Bacteroidales</taxon>
        <taxon>Bacteroidaceae</taxon>
        <taxon>Bacteroides</taxon>
    </lineage>
</organism>
<accession>A0A9D2KDA3</accession>
<name>A0A9D2KDA3_9BACE</name>
<reference evidence="1" key="1">
    <citation type="journal article" date="2021" name="PeerJ">
        <title>Extensive microbial diversity within the chicken gut microbiome revealed by metagenomics and culture.</title>
        <authorList>
            <person name="Gilroy R."/>
            <person name="Ravi A."/>
            <person name="Getino M."/>
            <person name="Pursley I."/>
            <person name="Horton D.L."/>
            <person name="Alikhan N.F."/>
            <person name="Baker D."/>
            <person name="Gharbi K."/>
            <person name="Hall N."/>
            <person name="Watson M."/>
            <person name="Adriaenssens E.M."/>
            <person name="Foster-Nyarko E."/>
            <person name="Jarju S."/>
            <person name="Secka A."/>
            <person name="Antonio M."/>
            <person name="Oren A."/>
            <person name="Chaudhuri R.R."/>
            <person name="La Ragione R."/>
            <person name="Hildebrand F."/>
            <person name="Pallen M.J."/>
        </authorList>
    </citation>
    <scope>NUCLEOTIDE SEQUENCE</scope>
    <source>
        <strain evidence="1">CHK118-2852</strain>
    </source>
</reference>
<dbReference type="NCBIfam" id="TIGR02436">
    <property type="entry name" value="four helix bundle protein"/>
    <property type="match status" value="1"/>
</dbReference>
<comment type="caution">
    <text evidence="1">The sequence shown here is derived from an EMBL/GenBank/DDBJ whole genome shotgun (WGS) entry which is preliminary data.</text>
</comment>
<protein>
    <submittedName>
        <fullName evidence="1">Four helix bundle protein</fullName>
    </submittedName>
</protein>
<dbReference type="Proteomes" id="UP000824108">
    <property type="component" value="Unassembled WGS sequence"/>
</dbReference>
<dbReference type="SUPFAM" id="SSF158446">
    <property type="entry name" value="IVS-encoded protein-like"/>
    <property type="match status" value="1"/>
</dbReference>
<proteinExistence type="predicted"/>